<dbReference type="EMBL" id="CP099583">
    <property type="protein sequence ID" value="USS43748.1"/>
    <property type="molecule type" value="Genomic_DNA"/>
</dbReference>
<keyword evidence="4" id="KW-0281">Fimbrium</keyword>
<evidence type="ECO:0000256" key="1">
    <source>
        <dbReference type="ARBA" id="ARBA00004561"/>
    </source>
</evidence>
<dbReference type="Gene3D" id="2.60.40.1090">
    <property type="entry name" value="Fimbrial-type adhesion domain"/>
    <property type="match status" value="1"/>
</dbReference>
<feature type="signal peptide" evidence="5">
    <location>
        <begin position="1"/>
        <end position="23"/>
    </location>
</feature>
<keyword evidence="8" id="KW-1185">Reference proteome</keyword>
<evidence type="ECO:0000256" key="5">
    <source>
        <dbReference type="SAM" id="SignalP"/>
    </source>
</evidence>
<dbReference type="SUPFAM" id="SSF49401">
    <property type="entry name" value="Bacterial adhesins"/>
    <property type="match status" value="1"/>
</dbReference>
<dbReference type="InterPro" id="IPR050263">
    <property type="entry name" value="Bact_Fimbrial_Adh_Pro"/>
</dbReference>
<proteinExistence type="inferred from homology"/>
<dbReference type="Pfam" id="PF16970">
    <property type="entry name" value="FimA"/>
    <property type="match status" value="1"/>
</dbReference>
<dbReference type="RefSeq" id="WP_124837867.1">
    <property type="nucleotide sequence ID" value="NZ_CP021075.1"/>
</dbReference>
<sequence>MQSKVISVLLCTGAAIASQGAFAADGLITFTGNVTAQTCTISGNGTGSKDFTVALPSVQASALPSTGSTAGATPFSINLTNCVSKSDADAVKAVHAYFESGPTIDTETGNLILAKGGAAGVEIQLLNAADQSAIKLGQPDASQNSKAVSVNADGTATLRFYAQYYATGTVTPGSATSNVMYTIAYE</sequence>
<reference evidence="6" key="1">
    <citation type="submission" date="2022-06" db="EMBL/GenBank/DDBJ databases">
        <title>Draft genome sequence of Burkholderia glumae strain GR20004 isolated from rice panicle showing bacterial panicle blight.</title>
        <authorList>
            <person name="Choi S.Y."/>
            <person name="Lee Y.H."/>
        </authorList>
    </citation>
    <scope>NUCLEOTIDE SEQUENCE</scope>
    <source>
        <strain evidence="6">GR20004</strain>
    </source>
</reference>
<evidence type="ECO:0000256" key="2">
    <source>
        <dbReference type="ARBA" id="ARBA00006671"/>
    </source>
</evidence>
<dbReference type="EMBL" id="CP099583">
    <property type="protein sequence ID" value="USS43745.1"/>
    <property type="molecule type" value="Genomic_DNA"/>
</dbReference>
<evidence type="ECO:0000313" key="8">
    <source>
        <dbReference type="Proteomes" id="UP001056386"/>
    </source>
</evidence>
<comment type="subcellular location">
    <subcellularLocation>
        <location evidence="1">Fimbrium</location>
    </subcellularLocation>
</comment>
<dbReference type="InterPro" id="IPR039458">
    <property type="entry name" value="FimA-like"/>
</dbReference>
<dbReference type="InterPro" id="IPR036937">
    <property type="entry name" value="Adhesion_dom_fimbrial_sf"/>
</dbReference>
<keyword evidence="3 5" id="KW-0732">Signal</keyword>
<gene>
    <name evidence="6" type="ORF">NFI99_04665</name>
    <name evidence="7" type="ORF">NFI99_04700</name>
</gene>
<evidence type="ECO:0000313" key="6">
    <source>
        <dbReference type="EMBL" id="USS43745.1"/>
    </source>
</evidence>
<dbReference type="PANTHER" id="PTHR33420">
    <property type="entry name" value="FIMBRIAL SUBUNIT ELFA-RELATED"/>
    <property type="match status" value="1"/>
</dbReference>
<evidence type="ECO:0000313" key="7">
    <source>
        <dbReference type="EMBL" id="USS43748.1"/>
    </source>
</evidence>
<dbReference type="PANTHER" id="PTHR33420:SF3">
    <property type="entry name" value="FIMBRIAL SUBUNIT ELFA"/>
    <property type="match status" value="1"/>
</dbReference>
<dbReference type="InterPro" id="IPR008966">
    <property type="entry name" value="Adhesion_dom_sf"/>
</dbReference>
<protein>
    <submittedName>
        <fullName evidence="6">Type 1 fimbrial protein</fullName>
    </submittedName>
</protein>
<feature type="chain" id="PRO_5045034160" evidence="5">
    <location>
        <begin position="24"/>
        <end position="186"/>
    </location>
</feature>
<evidence type="ECO:0000256" key="4">
    <source>
        <dbReference type="ARBA" id="ARBA00023263"/>
    </source>
</evidence>
<comment type="similarity">
    <text evidence="2">Belongs to the fimbrial protein family.</text>
</comment>
<accession>A0ABY5B9P4</accession>
<organism evidence="6 8">
    <name type="scientific">Burkholderia glumae</name>
    <name type="common">Pseudomonas glumae</name>
    <dbReference type="NCBI Taxonomy" id="337"/>
    <lineage>
        <taxon>Bacteria</taxon>
        <taxon>Pseudomonadati</taxon>
        <taxon>Pseudomonadota</taxon>
        <taxon>Betaproteobacteria</taxon>
        <taxon>Burkholderiales</taxon>
        <taxon>Burkholderiaceae</taxon>
        <taxon>Burkholderia</taxon>
    </lineage>
</organism>
<name>A0ABY5B9P4_BURGL</name>
<dbReference type="Proteomes" id="UP001056386">
    <property type="component" value="Chromosome 2"/>
</dbReference>
<evidence type="ECO:0000256" key="3">
    <source>
        <dbReference type="ARBA" id="ARBA00022729"/>
    </source>
</evidence>